<name>G8JVU6_ERECY</name>
<evidence type="ECO:0000256" key="4">
    <source>
        <dbReference type="ARBA" id="ARBA00023136"/>
    </source>
</evidence>
<evidence type="ECO:0000256" key="3">
    <source>
        <dbReference type="ARBA" id="ARBA00022989"/>
    </source>
</evidence>
<dbReference type="GO" id="GO:0046872">
    <property type="term" value="F:metal ion binding"/>
    <property type="evidence" value="ECO:0007669"/>
    <property type="project" value="UniProtKB-KW"/>
</dbReference>
<dbReference type="AlphaFoldDB" id="G8JVU6"/>
<feature type="binding site" evidence="5">
    <location>
        <position position="340"/>
    </location>
    <ligand>
        <name>Zn(2+)</name>
        <dbReference type="ChEBI" id="CHEBI:29105"/>
    </ligand>
</feature>
<evidence type="ECO:0000256" key="5">
    <source>
        <dbReference type="PIRSR" id="PIRSR604254-1"/>
    </source>
</evidence>
<feature type="transmembrane region" description="Helical" evidence="6">
    <location>
        <begin position="417"/>
        <end position="436"/>
    </location>
</feature>
<evidence type="ECO:0000256" key="1">
    <source>
        <dbReference type="ARBA" id="ARBA00004141"/>
    </source>
</evidence>
<dbReference type="HOGENOM" id="CLU_479817_0_0_1"/>
<dbReference type="InParanoid" id="G8JVU6"/>
<evidence type="ECO:0000313" key="7">
    <source>
        <dbReference type="EMBL" id="AET40961.1"/>
    </source>
</evidence>
<keyword evidence="5" id="KW-0479">Metal-binding</keyword>
<comment type="subcellular location">
    <subcellularLocation>
        <location evidence="1">Membrane</location>
        <topology evidence="1">Multi-pass membrane protein</topology>
    </subcellularLocation>
</comment>
<dbReference type="PANTHER" id="PTHR20855">
    <property type="entry name" value="ADIPOR/PROGESTIN RECEPTOR-RELATED"/>
    <property type="match status" value="1"/>
</dbReference>
<feature type="transmembrane region" description="Helical" evidence="6">
    <location>
        <begin position="321"/>
        <end position="339"/>
    </location>
</feature>
<keyword evidence="4 6" id="KW-0472">Membrane</keyword>
<keyword evidence="2 6" id="KW-0812">Transmembrane</keyword>
<dbReference type="Pfam" id="PF03006">
    <property type="entry name" value="HlyIII"/>
    <property type="match status" value="1"/>
</dbReference>
<dbReference type="KEGG" id="erc:Ecym_7109"/>
<keyword evidence="8" id="KW-1185">Reference proteome</keyword>
<keyword evidence="3 6" id="KW-1133">Transmembrane helix</keyword>
<feature type="transmembrane region" description="Helical" evidence="6">
    <location>
        <begin position="457"/>
        <end position="475"/>
    </location>
</feature>
<evidence type="ECO:0000256" key="2">
    <source>
        <dbReference type="ARBA" id="ARBA00022692"/>
    </source>
</evidence>
<reference evidence="8" key="1">
    <citation type="journal article" date="2012" name="G3 (Bethesda)">
        <title>Pichia sorbitophila, an interspecies yeast hybrid reveals early steps of genome resolution following polyploidization.</title>
        <authorList>
            <person name="Leh Louis V."/>
            <person name="Despons L."/>
            <person name="Friedrich A."/>
            <person name="Martin T."/>
            <person name="Durrens P."/>
            <person name="Casaregola S."/>
            <person name="Neuveglise C."/>
            <person name="Fairhead C."/>
            <person name="Marck C."/>
            <person name="Cruz J.A."/>
            <person name="Straub M.L."/>
            <person name="Kugler V."/>
            <person name="Sacerdot C."/>
            <person name="Uzunov Z."/>
            <person name="Thierry A."/>
            <person name="Weiss S."/>
            <person name="Bleykasten C."/>
            <person name="De Montigny J."/>
            <person name="Jacques N."/>
            <person name="Jung P."/>
            <person name="Lemaire M."/>
            <person name="Mallet S."/>
            <person name="Morel G."/>
            <person name="Richard G.F."/>
            <person name="Sarkar A."/>
            <person name="Savel G."/>
            <person name="Schacherer J."/>
            <person name="Seret M.L."/>
            <person name="Talla E."/>
            <person name="Samson G."/>
            <person name="Jubin C."/>
            <person name="Poulain J."/>
            <person name="Vacherie B."/>
            <person name="Barbe V."/>
            <person name="Pelletier E."/>
            <person name="Sherman D.J."/>
            <person name="Westhof E."/>
            <person name="Weissenbach J."/>
            <person name="Baret P.V."/>
            <person name="Wincker P."/>
            <person name="Gaillardin C."/>
            <person name="Dujon B."/>
            <person name="Souciet J.L."/>
        </authorList>
    </citation>
    <scope>NUCLEOTIDE SEQUENCE [LARGE SCALE GENOMIC DNA]</scope>
    <source>
        <strain evidence="8">CBS 270.75 / DBVPG 7215 / KCTC 17166 / NRRL Y-17582</strain>
    </source>
</reference>
<dbReference type="FunCoup" id="G8JVU6">
    <property type="interactions" value="42"/>
</dbReference>
<dbReference type="InterPro" id="IPR004254">
    <property type="entry name" value="AdipoR/HlyIII-related"/>
</dbReference>
<dbReference type="RefSeq" id="XP_003647778.1">
    <property type="nucleotide sequence ID" value="XM_003647730.1"/>
</dbReference>
<feature type="transmembrane region" description="Helical" evidence="6">
    <location>
        <begin position="359"/>
        <end position="379"/>
    </location>
</feature>
<proteinExistence type="predicted"/>
<protein>
    <submittedName>
        <fullName evidence="7">Uncharacterized protein</fullName>
    </submittedName>
</protein>
<dbReference type="EMBL" id="CP002503">
    <property type="protein sequence ID" value="AET40961.1"/>
    <property type="molecule type" value="Genomic_DNA"/>
</dbReference>
<feature type="transmembrane region" description="Helical" evidence="6">
    <location>
        <begin position="386"/>
        <end position="405"/>
    </location>
</feature>
<dbReference type="OrthoDB" id="5585746at2759"/>
<dbReference type="GeneID" id="11472444"/>
<gene>
    <name evidence="7" type="ordered locus">Ecym_7109</name>
</gene>
<dbReference type="GO" id="GO:0038023">
    <property type="term" value="F:signaling receptor activity"/>
    <property type="evidence" value="ECO:0007669"/>
    <property type="project" value="TreeGrafter"/>
</dbReference>
<dbReference type="STRING" id="931890.G8JVU6"/>
<feature type="transmembrane region" description="Helical" evidence="6">
    <location>
        <begin position="536"/>
        <end position="552"/>
    </location>
</feature>
<evidence type="ECO:0000256" key="6">
    <source>
        <dbReference type="SAM" id="Phobius"/>
    </source>
</evidence>
<evidence type="ECO:0000313" key="8">
    <source>
        <dbReference type="Proteomes" id="UP000006790"/>
    </source>
</evidence>
<dbReference type="PANTHER" id="PTHR20855:SF97">
    <property type="entry name" value="ADIPOR-LIKE RECEPTOR IZH3-RELATED"/>
    <property type="match status" value="1"/>
</dbReference>
<sequence length="568" mass="63856">MDECSGRSGGRSNCKQLQGAESGVLGDKGCFEGEKMVGGNVASCTAKDNPRKVWTMKSRRLMRWRWRGENDARDNAAERENVVNGYNLLKGATRTLKTGWGTVLRLRKSGDCVVDENEQDARKLKVLRLSSSSTAVESFGRYAGGDGRKVFDNMSNATLVNDSALNLTDTNVRSTATLCSASPVTRYPNGNMIAGGKLEGMHGYDELPDATDGDAVSVADGGDKSYSWAKSYMLGRARHLHYYELPQPWRENPYIIYGHRFYHSHKKSLLSILNVYGWHNETINIWSHIAGAIILLYIMLRGFPNSDVFNSTQVPKVAKGAIYVFLLCGIKCMVSSVMWHTFSGTCHLPLRSRFSCVDYTGITILITASVMTTEAFTLYRLAPKAMYLYMGISLCLGVFAAFTNWSRRFDGPDSRIFRVAFYVILAGLGLISFVHLTVHSDWSSSRLMITPLINKSIVWYLIGVVFYATLVPERWRSRILLSHPVQNPVDTNFPSSDSNIPSENIDNIHFKSKPKESDQLGFWSLWWVDYFCHSHFLWHIFVVLGVVGHYRATLAMARMNWLDTPSIL</sequence>
<accession>G8JVU6</accession>
<feature type="transmembrane region" description="Helical" evidence="6">
    <location>
        <begin position="283"/>
        <end position="300"/>
    </location>
</feature>
<dbReference type="GO" id="GO:0006882">
    <property type="term" value="P:intracellular zinc ion homeostasis"/>
    <property type="evidence" value="ECO:0007669"/>
    <property type="project" value="EnsemblFungi"/>
</dbReference>
<dbReference type="GO" id="GO:0016020">
    <property type="term" value="C:membrane"/>
    <property type="evidence" value="ECO:0007669"/>
    <property type="project" value="UniProtKB-SubCell"/>
</dbReference>
<dbReference type="eggNOG" id="KOG0748">
    <property type="taxonomic scope" value="Eukaryota"/>
</dbReference>
<organism evidence="7 8">
    <name type="scientific">Eremothecium cymbalariae (strain CBS 270.75 / DBVPG 7215 / KCTC 17166 / NRRL Y-17582)</name>
    <name type="common">Yeast</name>
    <dbReference type="NCBI Taxonomy" id="931890"/>
    <lineage>
        <taxon>Eukaryota</taxon>
        <taxon>Fungi</taxon>
        <taxon>Dikarya</taxon>
        <taxon>Ascomycota</taxon>
        <taxon>Saccharomycotina</taxon>
        <taxon>Saccharomycetes</taxon>
        <taxon>Saccharomycetales</taxon>
        <taxon>Saccharomycetaceae</taxon>
        <taxon>Eremothecium</taxon>
    </lineage>
</organism>
<keyword evidence="5" id="KW-0862">Zinc</keyword>
<dbReference type="Proteomes" id="UP000006790">
    <property type="component" value="Chromosome 7"/>
</dbReference>